<keyword evidence="2" id="KW-1185">Reference proteome</keyword>
<dbReference type="EMBL" id="JBJKFK010000150">
    <property type="protein sequence ID" value="KAL3319283.1"/>
    <property type="molecule type" value="Genomic_DNA"/>
</dbReference>
<sequence>MSLMDRYVVVDAETDPGFVNLRLMPSEELPTVKLRRGEKKKSKLTHRFSFAGRSSSTADGKRGQLVLFDASGDEAGQVFRPSSAAPADESSDERDDLLVLKRVTFTKNSRPRSISNGTVIANSKRQAFGWIVYLPALLFQLCNIEAA</sequence>
<protein>
    <submittedName>
        <fullName evidence="1">Uncharacterized protein</fullName>
    </submittedName>
</protein>
<organism evidence="1 2">
    <name type="scientific">Cichlidogyrus casuarinus</name>
    <dbReference type="NCBI Taxonomy" id="1844966"/>
    <lineage>
        <taxon>Eukaryota</taxon>
        <taxon>Metazoa</taxon>
        <taxon>Spiralia</taxon>
        <taxon>Lophotrochozoa</taxon>
        <taxon>Platyhelminthes</taxon>
        <taxon>Monogenea</taxon>
        <taxon>Monopisthocotylea</taxon>
        <taxon>Dactylogyridea</taxon>
        <taxon>Ancyrocephalidae</taxon>
        <taxon>Cichlidogyrus</taxon>
    </lineage>
</organism>
<evidence type="ECO:0000313" key="2">
    <source>
        <dbReference type="Proteomes" id="UP001626550"/>
    </source>
</evidence>
<reference evidence="1 2" key="1">
    <citation type="submission" date="2024-11" db="EMBL/GenBank/DDBJ databases">
        <title>Adaptive evolution of stress response genes in parasites aligns with host niche diversity.</title>
        <authorList>
            <person name="Hahn C."/>
            <person name="Resl P."/>
        </authorList>
    </citation>
    <scope>NUCLEOTIDE SEQUENCE [LARGE SCALE GENOMIC DNA]</scope>
    <source>
        <strain evidence="1">EGGRZ-B1_66</strain>
        <tissue evidence="1">Body</tissue>
    </source>
</reference>
<gene>
    <name evidence="1" type="ORF">Ciccas_002050</name>
</gene>
<dbReference type="AlphaFoldDB" id="A0ABD2QIB9"/>
<dbReference type="Proteomes" id="UP001626550">
    <property type="component" value="Unassembled WGS sequence"/>
</dbReference>
<name>A0ABD2QIB9_9PLAT</name>
<evidence type="ECO:0000313" key="1">
    <source>
        <dbReference type="EMBL" id="KAL3319283.1"/>
    </source>
</evidence>
<accession>A0ABD2QIB9</accession>
<comment type="caution">
    <text evidence="1">The sequence shown here is derived from an EMBL/GenBank/DDBJ whole genome shotgun (WGS) entry which is preliminary data.</text>
</comment>
<proteinExistence type="predicted"/>